<feature type="compositionally biased region" description="Pro residues" evidence="1">
    <location>
        <begin position="301"/>
        <end position="315"/>
    </location>
</feature>
<feature type="domain" description="Ubiquitin-like" evidence="2">
    <location>
        <begin position="4"/>
        <end position="73"/>
    </location>
</feature>
<feature type="region of interest" description="Disordered" evidence="1">
    <location>
        <begin position="484"/>
        <end position="540"/>
    </location>
</feature>
<proteinExistence type="predicted"/>
<sequence>MGEFTIRVKTLDGQTNEVTLVDTSTVLQLKELIEKKTQIAKNRQKIIYRGRVLTDNLLLKDQADINGSAVHVVDSNRVVNSRADQTRQQPNGSGSSRSRNSDRPRGRERYRTSHRTSAAREGLRSRLYSMETWLARFEGSLTALDRGATPEDSRQFANEPDPPNPAEMNNPIPVTDLASIVNRAADSIERFPAALRRLHTFISDDPNQAGLLGSLMAFEGPAGGSQGDESMTGSSADATSIFTNPPQLLISEQIPFPTQGVSQLAQQRLAEQFNRFRASMPDPIIPVVGVNSAAPASGGPPAAPAPTPAAAPPPASEQTQQQQQPSAAAPNNQATTANINITASITPNVQINIRLPRESSRARPSGAASRRVVPRNEANGTSTAAPAASNGSEGNRTSTAAPPPPPVMPDHLSSMLPRDILNEITRSVNRFNSSGDPVVIESMGQPNQEVGRIVGEAVFQTLQNLYSSDQRPGTSSIEVLASRMPPQHSARGESQPMQWNQPTQLPVDTPPVNLSNGSFGSNPPRRTRQAPRQAPSPPDFDSFQFTAKNNETLMGFLFGEVEDSCRKTGMSGEEASLWDKIVQHVQIFKLPLKAALDLFANKSSCRKEFKDLVSLIKSNKDHVTAAFKAFIERIFANEAPIAEANILESNLR</sequence>
<protein>
    <submittedName>
        <fullName evidence="3">Oidioi.mRNA.OKI2018_I69.chr2.g7121.t1.cds</fullName>
    </submittedName>
</protein>
<dbReference type="InterPro" id="IPR029071">
    <property type="entry name" value="Ubiquitin-like_domsf"/>
</dbReference>
<dbReference type="Pfam" id="PF00240">
    <property type="entry name" value="ubiquitin"/>
    <property type="match status" value="1"/>
</dbReference>
<feature type="region of interest" description="Disordered" evidence="1">
    <location>
        <begin position="146"/>
        <end position="170"/>
    </location>
</feature>
<evidence type="ECO:0000313" key="3">
    <source>
        <dbReference type="EMBL" id="CAG5112965.1"/>
    </source>
</evidence>
<feature type="compositionally biased region" description="Low complexity" evidence="1">
    <location>
        <begin position="362"/>
        <end position="371"/>
    </location>
</feature>
<feature type="compositionally biased region" description="Basic and acidic residues" evidence="1">
    <location>
        <begin position="99"/>
        <end position="111"/>
    </location>
</feature>
<feature type="compositionally biased region" description="Polar residues" evidence="1">
    <location>
        <begin position="378"/>
        <end position="399"/>
    </location>
</feature>
<feature type="region of interest" description="Disordered" evidence="1">
    <location>
        <begin position="294"/>
        <end position="332"/>
    </location>
</feature>
<dbReference type="PANTHER" id="PTHR15204:SF0">
    <property type="entry name" value="LARGE PROLINE-RICH PROTEIN BAG6"/>
    <property type="match status" value="1"/>
</dbReference>
<keyword evidence="4" id="KW-1185">Reference proteome</keyword>
<dbReference type="SUPFAM" id="SSF54236">
    <property type="entry name" value="Ubiquitin-like"/>
    <property type="match status" value="1"/>
</dbReference>
<feature type="region of interest" description="Disordered" evidence="1">
    <location>
        <begin position="76"/>
        <end position="122"/>
    </location>
</feature>
<dbReference type="EMBL" id="OU015567">
    <property type="protein sequence ID" value="CAG5112965.1"/>
    <property type="molecule type" value="Genomic_DNA"/>
</dbReference>
<accession>A0ABN7T7H7</accession>
<dbReference type="PANTHER" id="PTHR15204">
    <property type="entry name" value="LARGE PROLINE-RICH PROTEIN BAG6"/>
    <property type="match status" value="1"/>
</dbReference>
<dbReference type="InterPro" id="IPR000626">
    <property type="entry name" value="Ubiquitin-like_dom"/>
</dbReference>
<dbReference type="PROSITE" id="PS50053">
    <property type="entry name" value="UBIQUITIN_2"/>
    <property type="match status" value="1"/>
</dbReference>
<dbReference type="SMART" id="SM00213">
    <property type="entry name" value="UBQ"/>
    <property type="match status" value="1"/>
</dbReference>
<reference evidence="3 4" key="1">
    <citation type="submission" date="2021-04" db="EMBL/GenBank/DDBJ databases">
        <authorList>
            <person name="Bliznina A."/>
        </authorList>
    </citation>
    <scope>NUCLEOTIDE SEQUENCE [LARGE SCALE GENOMIC DNA]</scope>
</reference>
<feature type="compositionally biased region" description="Low complexity" evidence="1">
    <location>
        <begin position="87"/>
        <end position="98"/>
    </location>
</feature>
<evidence type="ECO:0000256" key="1">
    <source>
        <dbReference type="SAM" id="MobiDB-lite"/>
    </source>
</evidence>
<dbReference type="CDD" id="cd17039">
    <property type="entry name" value="Ubl_ubiquitin_like"/>
    <property type="match status" value="1"/>
</dbReference>
<gene>
    <name evidence="3" type="ORF">OKIOD_LOCUS15886</name>
</gene>
<organism evidence="3 4">
    <name type="scientific">Oikopleura dioica</name>
    <name type="common">Tunicate</name>
    <dbReference type="NCBI Taxonomy" id="34765"/>
    <lineage>
        <taxon>Eukaryota</taxon>
        <taxon>Metazoa</taxon>
        <taxon>Chordata</taxon>
        <taxon>Tunicata</taxon>
        <taxon>Appendicularia</taxon>
        <taxon>Copelata</taxon>
        <taxon>Oikopleuridae</taxon>
        <taxon>Oikopleura</taxon>
    </lineage>
</organism>
<dbReference type="InterPro" id="IPR019954">
    <property type="entry name" value="Ubiquitin_CS"/>
</dbReference>
<evidence type="ECO:0000313" key="4">
    <source>
        <dbReference type="Proteomes" id="UP001158576"/>
    </source>
</evidence>
<feature type="compositionally biased region" description="Polar residues" evidence="1">
    <location>
        <begin position="495"/>
        <end position="521"/>
    </location>
</feature>
<dbReference type="Proteomes" id="UP001158576">
    <property type="component" value="Chromosome 2"/>
</dbReference>
<evidence type="ECO:0000259" key="2">
    <source>
        <dbReference type="PROSITE" id="PS50053"/>
    </source>
</evidence>
<feature type="region of interest" description="Disordered" evidence="1">
    <location>
        <begin position="354"/>
        <end position="413"/>
    </location>
</feature>
<name>A0ABN7T7H7_OIKDI</name>
<dbReference type="PROSITE" id="PS00299">
    <property type="entry name" value="UBIQUITIN_1"/>
    <property type="match status" value="1"/>
</dbReference>
<feature type="compositionally biased region" description="Low complexity" evidence="1">
    <location>
        <begin position="316"/>
        <end position="332"/>
    </location>
</feature>
<dbReference type="Gene3D" id="3.10.20.90">
    <property type="entry name" value="Phosphatidylinositol 3-kinase Catalytic Subunit, Chain A, domain 1"/>
    <property type="match status" value="1"/>
</dbReference>